<proteinExistence type="predicted"/>
<evidence type="ECO:0000313" key="2">
    <source>
        <dbReference type="Proteomes" id="UP000282378"/>
    </source>
</evidence>
<evidence type="ECO:0000313" key="1">
    <source>
        <dbReference type="EMBL" id="RMM04173.1"/>
    </source>
</evidence>
<gene>
    <name evidence="1" type="ORF">APX70_01388</name>
</gene>
<dbReference type="EMBL" id="RBNL01000269">
    <property type="protein sequence ID" value="RMM04173.1"/>
    <property type="molecule type" value="Genomic_DNA"/>
</dbReference>
<sequence>MFKAVPFAVTRNPAEPFVDLQKHAVLLASNGEPVRRGMKGFGELLLGKLQLLLGLFECGDVTHDHQHCRC</sequence>
<organism evidence="1 2">
    <name type="scientific">Pseudomonas syringae pv. maculicola</name>
    <dbReference type="NCBI Taxonomy" id="59511"/>
    <lineage>
        <taxon>Bacteria</taxon>
        <taxon>Pseudomonadati</taxon>
        <taxon>Pseudomonadota</taxon>
        <taxon>Gammaproteobacteria</taxon>
        <taxon>Pseudomonadales</taxon>
        <taxon>Pseudomonadaceae</taxon>
        <taxon>Pseudomonas</taxon>
    </lineage>
</organism>
<accession>A0A3M3AUL0</accession>
<protein>
    <submittedName>
        <fullName evidence="1">Uncharacterized protein</fullName>
    </submittedName>
</protein>
<name>A0A3M3AUL0_PSEYM</name>
<dbReference type="Proteomes" id="UP000282378">
    <property type="component" value="Unassembled WGS sequence"/>
</dbReference>
<reference evidence="1 2" key="1">
    <citation type="submission" date="2018-08" db="EMBL/GenBank/DDBJ databases">
        <title>Recombination of ecologically and evolutionarily significant loci maintains genetic cohesion in the Pseudomonas syringae species complex.</title>
        <authorList>
            <person name="Dillon M."/>
            <person name="Thakur S."/>
            <person name="Almeida R.N.D."/>
            <person name="Weir B.S."/>
            <person name="Guttman D.S."/>
        </authorList>
    </citation>
    <scope>NUCLEOTIDE SEQUENCE [LARGE SCALE GENOMIC DNA]</scope>
    <source>
        <strain evidence="1 2">88_10</strain>
    </source>
</reference>
<dbReference type="AlphaFoldDB" id="A0A3M3AUL0"/>
<comment type="caution">
    <text evidence="1">The sequence shown here is derived from an EMBL/GenBank/DDBJ whole genome shotgun (WGS) entry which is preliminary data.</text>
</comment>